<proteinExistence type="inferred from homology"/>
<comment type="caution">
    <text evidence="3">The sequence shown here is derived from an EMBL/GenBank/DDBJ whole genome shotgun (WGS) entry which is preliminary data.</text>
</comment>
<dbReference type="Gene3D" id="3.30.310.50">
    <property type="entry name" value="Alpha-D-phosphohexomutase, C-terminal domain"/>
    <property type="match status" value="1"/>
</dbReference>
<dbReference type="Pfam" id="PF08021">
    <property type="entry name" value="FAD_binding_9"/>
    <property type="match status" value="1"/>
</dbReference>
<dbReference type="OrthoDB" id="9814826at2"/>
<dbReference type="InterPro" id="IPR039374">
    <property type="entry name" value="SIP_fam"/>
</dbReference>
<dbReference type="RefSeq" id="WP_113944622.1">
    <property type="nucleotide sequence ID" value="NZ_JBHEEG010000001.1"/>
</dbReference>
<dbReference type="InterPro" id="IPR013113">
    <property type="entry name" value="SIP_FAD-bd"/>
</dbReference>
<dbReference type="Gene3D" id="2.40.30.10">
    <property type="entry name" value="Translation factors"/>
    <property type="match status" value="1"/>
</dbReference>
<dbReference type="Pfam" id="PF09981">
    <property type="entry name" value="DUF2218"/>
    <property type="match status" value="1"/>
</dbReference>
<accession>A0A366DXZ0</accession>
<dbReference type="EMBL" id="QNRH01000004">
    <property type="protein sequence ID" value="RBO94745.1"/>
    <property type="molecule type" value="Genomic_DNA"/>
</dbReference>
<dbReference type="SUPFAM" id="SSF63380">
    <property type="entry name" value="Riboflavin synthase domain-like"/>
    <property type="match status" value="1"/>
</dbReference>
<evidence type="ECO:0000313" key="3">
    <source>
        <dbReference type="EMBL" id="RBO94745.1"/>
    </source>
</evidence>
<dbReference type="Proteomes" id="UP000252893">
    <property type="component" value="Unassembled WGS sequence"/>
</dbReference>
<organism evidence="3 4">
    <name type="scientific">Pseudochrobactrum asaccharolyticum</name>
    <dbReference type="NCBI Taxonomy" id="354351"/>
    <lineage>
        <taxon>Bacteria</taxon>
        <taxon>Pseudomonadati</taxon>
        <taxon>Pseudomonadota</taxon>
        <taxon>Alphaproteobacteria</taxon>
        <taxon>Hyphomicrobiales</taxon>
        <taxon>Brucellaceae</taxon>
        <taxon>Pseudochrobactrum</taxon>
    </lineage>
</organism>
<dbReference type="CDD" id="cd06193">
    <property type="entry name" value="siderophore_interacting"/>
    <property type="match status" value="1"/>
</dbReference>
<comment type="similarity">
    <text evidence="1">Belongs to the SIP oxidoreductase family.</text>
</comment>
<gene>
    <name evidence="3" type="ORF">DFR47_104104</name>
</gene>
<dbReference type="InterPro" id="IPR007037">
    <property type="entry name" value="SIP_rossman_dom"/>
</dbReference>
<keyword evidence="4" id="KW-1185">Reference proteome</keyword>
<dbReference type="Pfam" id="PF04954">
    <property type="entry name" value="SIP"/>
    <property type="match status" value="1"/>
</dbReference>
<feature type="domain" description="FAD-binding FR-type" evidence="2">
    <location>
        <begin position="107"/>
        <end position="233"/>
    </location>
</feature>
<dbReference type="InterPro" id="IPR017938">
    <property type="entry name" value="Riboflavin_synthase-like_b-brl"/>
</dbReference>
<evidence type="ECO:0000259" key="2">
    <source>
        <dbReference type="PROSITE" id="PS51384"/>
    </source>
</evidence>
<dbReference type="Gene3D" id="3.40.50.80">
    <property type="entry name" value="Nucleotide-binding domain of ferredoxin-NADP reductase (FNR) module"/>
    <property type="match status" value="1"/>
</dbReference>
<evidence type="ECO:0000313" key="4">
    <source>
        <dbReference type="Proteomes" id="UP000252893"/>
    </source>
</evidence>
<sequence>MNKPVFIAQTEISSAQPEKIFENLWSGYAEHYPVERDDNKATIALQMGIAKLTLEQGHLAVVTEAKNESDLSYLKFAVAEGIIHHAAGEALNFRWEGDGAGEGSLPPFFREMTVIGVQNVTPHMRRIRLRGDDLARYATGGLHVRLVLPPKPPLKPQWPHLGADGRPVWPDGEQKLTNRVYTIRTINVEENWLDIDMVVHPSTDTAPGTEWAMQAQIGDIIGMTGPGGGDAGEADVYILIGDETALPAISRILERLPATAMATVRIEVADEDEEQVLETAAMLDLEWLHRNGAEAGTTSLLIDAVQDAAPMPIDGQRIFAWAGCEFDAFKAIRAFWRKECGLSRDDHMAVAYWRRGVAGRD</sequence>
<dbReference type="PANTHER" id="PTHR30157:SF0">
    <property type="entry name" value="NADPH-DEPENDENT FERRIC-CHELATE REDUCTASE"/>
    <property type="match status" value="1"/>
</dbReference>
<evidence type="ECO:0000256" key="1">
    <source>
        <dbReference type="ARBA" id="ARBA00035644"/>
    </source>
</evidence>
<dbReference type="InterPro" id="IPR039261">
    <property type="entry name" value="FNR_nucleotide-bd"/>
</dbReference>
<dbReference type="PANTHER" id="PTHR30157">
    <property type="entry name" value="FERRIC REDUCTASE, NADPH-DEPENDENT"/>
    <property type="match status" value="1"/>
</dbReference>
<dbReference type="PROSITE" id="PS51384">
    <property type="entry name" value="FAD_FR"/>
    <property type="match status" value="1"/>
</dbReference>
<protein>
    <submittedName>
        <fullName evidence="3">NADPH-dependent ferric siderophore reductase</fullName>
    </submittedName>
</protein>
<dbReference type="AlphaFoldDB" id="A0A366DXZ0"/>
<dbReference type="InterPro" id="IPR017927">
    <property type="entry name" value="FAD-bd_FR_type"/>
</dbReference>
<name>A0A366DXZ0_9HYPH</name>
<dbReference type="InterPro" id="IPR014543">
    <property type="entry name" value="UCP028291"/>
</dbReference>
<reference evidence="3 4" key="1">
    <citation type="submission" date="2018-06" db="EMBL/GenBank/DDBJ databases">
        <title>Genomic Encyclopedia of Type Strains, Phase IV (KMG-IV): sequencing the most valuable type-strain genomes for metagenomic binning, comparative biology and taxonomic classification.</title>
        <authorList>
            <person name="Goeker M."/>
        </authorList>
    </citation>
    <scope>NUCLEOTIDE SEQUENCE [LARGE SCALE GENOMIC DNA]</scope>
    <source>
        <strain evidence="3 4">DSM 25619</strain>
    </source>
</reference>
<dbReference type="GO" id="GO:0016491">
    <property type="term" value="F:oxidoreductase activity"/>
    <property type="evidence" value="ECO:0007669"/>
    <property type="project" value="InterPro"/>
</dbReference>